<organism evidence="1 2">
    <name type="scientific">Acaulospora colombiana</name>
    <dbReference type="NCBI Taxonomy" id="27376"/>
    <lineage>
        <taxon>Eukaryota</taxon>
        <taxon>Fungi</taxon>
        <taxon>Fungi incertae sedis</taxon>
        <taxon>Mucoromycota</taxon>
        <taxon>Glomeromycotina</taxon>
        <taxon>Glomeromycetes</taxon>
        <taxon>Diversisporales</taxon>
        <taxon>Acaulosporaceae</taxon>
        <taxon>Acaulospora</taxon>
    </lineage>
</organism>
<accession>A0ACA9K155</accession>
<protein>
    <submittedName>
        <fullName evidence="1">4460_t:CDS:1</fullName>
    </submittedName>
</protein>
<gene>
    <name evidence="1" type="ORF">ACOLOM_LOCUS502</name>
</gene>
<sequence>MDAEATGSCGLDSAKVEVDDGIERMNGGKGKASEVEEIEEMVEANDLNPSNNSPIQSTYNSNIGTGNLNHSNSKEAYLKFVENPKEVARTSGYIEEIGDRNSDALETLLLASTNSTYTSTISISTTAVTTPSINNTYNNSAKSHPTLTYHDNYYQDDDFISAEPSSSRSPNIEIGRYIIDARAVD</sequence>
<evidence type="ECO:0000313" key="1">
    <source>
        <dbReference type="EMBL" id="CAG8445842.1"/>
    </source>
</evidence>
<name>A0ACA9K155_9GLOM</name>
<evidence type="ECO:0000313" key="2">
    <source>
        <dbReference type="Proteomes" id="UP000789525"/>
    </source>
</evidence>
<dbReference type="Proteomes" id="UP000789525">
    <property type="component" value="Unassembled WGS sequence"/>
</dbReference>
<reference evidence="1" key="1">
    <citation type="submission" date="2021-06" db="EMBL/GenBank/DDBJ databases">
        <authorList>
            <person name="Kallberg Y."/>
            <person name="Tangrot J."/>
            <person name="Rosling A."/>
        </authorList>
    </citation>
    <scope>NUCLEOTIDE SEQUENCE</scope>
    <source>
        <strain evidence="1">CL356</strain>
    </source>
</reference>
<proteinExistence type="predicted"/>
<comment type="caution">
    <text evidence="1">The sequence shown here is derived from an EMBL/GenBank/DDBJ whole genome shotgun (WGS) entry which is preliminary data.</text>
</comment>
<keyword evidence="2" id="KW-1185">Reference proteome</keyword>
<dbReference type="EMBL" id="CAJVPT010000529">
    <property type="protein sequence ID" value="CAG8445842.1"/>
    <property type="molecule type" value="Genomic_DNA"/>
</dbReference>